<dbReference type="Proteomes" id="UP001161064">
    <property type="component" value="Unassembled WGS sequence"/>
</dbReference>
<keyword evidence="4 8" id="KW-0554">One-carbon metabolism</keyword>
<evidence type="ECO:0000313" key="11">
    <source>
        <dbReference type="EMBL" id="GIU66985.1"/>
    </source>
</evidence>
<dbReference type="SUPFAM" id="SSF53597">
    <property type="entry name" value="Dihydrofolate reductase-like"/>
    <property type="match status" value="1"/>
</dbReference>
<dbReference type="CDD" id="cd00209">
    <property type="entry name" value="DHFR"/>
    <property type="match status" value="1"/>
</dbReference>
<dbReference type="InterPro" id="IPR024072">
    <property type="entry name" value="DHFR-like_dom_sf"/>
</dbReference>
<comment type="caution">
    <text evidence="11">The sequence shown here is derived from an EMBL/GenBank/DDBJ whole genome shotgun (WGS) entry which is preliminary data.</text>
</comment>
<evidence type="ECO:0000256" key="3">
    <source>
        <dbReference type="ARBA" id="ARBA00012856"/>
    </source>
</evidence>
<evidence type="ECO:0000256" key="6">
    <source>
        <dbReference type="ARBA" id="ARBA00023002"/>
    </source>
</evidence>
<dbReference type="Pfam" id="PF00186">
    <property type="entry name" value="DHFR_1"/>
    <property type="match status" value="1"/>
</dbReference>
<dbReference type="Gene3D" id="3.40.430.10">
    <property type="entry name" value="Dihydrofolate Reductase, subunit A"/>
    <property type="match status" value="1"/>
</dbReference>
<evidence type="ECO:0000313" key="12">
    <source>
        <dbReference type="Proteomes" id="UP001161064"/>
    </source>
</evidence>
<evidence type="ECO:0000256" key="7">
    <source>
        <dbReference type="ARBA" id="ARBA00025067"/>
    </source>
</evidence>
<dbReference type="EMBL" id="BPFZ01000005">
    <property type="protein sequence ID" value="GIU66985.1"/>
    <property type="molecule type" value="Genomic_DNA"/>
</dbReference>
<evidence type="ECO:0000256" key="9">
    <source>
        <dbReference type="RuleBase" id="RU004474"/>
    </source>
</evidence>
<comment type="pathway">
    <text evidence="1 8">Cofactor biosynthesis; tetrahydrofolate biosynthesis; 5,6,7,8-tetrahydrofolate from 7,8-dihydrofolate: step 1/1.</text>
</comment>
<keyword evidence="12" id="KW-1185">Reference proteome</keyword>
<feature type="domain" description="DHFR" evidence="10">
    <location>
        <begin position="4"/>
        <end position="168"/>
    </location>
</feature>
<sequence>MTIILSLIVARGSNNVIGVDNDLPWRLGTDLKNFKTLTLGKPVIMGRKTWESIGKALPYRPNLVITHDDQFKAESATVWSNLPLAIAAAKAMAHTTGVKEVCVIGGGQIYAASLPFADRLYVTEVDAAPRGHVFFPALDEAKWTEISQLHFPAGPKDDHAFVLRRFDRRTDMAKAS</sequence>
<keyword evidence="6 8" id="KW-0560">Oxidoreductase</keyword>
<dbReference type="InterPro" id="IPR001796">
    <property type="entry name" value="DHFR_dom"/>
</dbReference>
<name>A0ABQ4PVH6_9PROT</name>
<dbReference type="PROSITE" id="PS00075">
    <property type="entry name" value="DHFR_1"/>
    <property type="match status" value="1"/>
</dbReference>
<proteinExistence type="inferred from homology"/>
<comment type="similarity">
    <text evidence="2 8 9">Belongs to the dihydrofolate reductase family.</text>
</comment>
<protein>
    <recommendedName>
        <fullName evidence="3 8">Dihydrofolate reductase</fullName>
        <ecNumber evidence="3 8">1.5.1.3</ecNumber>
    </recommendedName>
</protein>
<evidence type="ECO:0000256" key="4">
    <source>
        <dbReference type="ARBA" id="ARBA00022563"/>
    </source>
</evidence>
<organism evidence="11 12">
    <name type="scientific">Candidatus Phycosocius spiralis</name>
    <dbReference type="NCBI Taxonomy" id="2815099"/>
    <lineage>
        <taxon>Bacteria</taxon>
        <taxon>Pseudomonadati</taxon>
        <taxon>Pseudomonadota</taxon>
        <taxon>Alphaproteobacteria</taxon>
        <taxon>Caulobacterales</taxon>
        <taxon>Caulobacterales incertae sedis</taxon>
        <taxon>Candidatus Phycosocius</taxon>
    </lineage>
</organism>
<dbReference type="EC" id="1.5.1.3" evidence="3 8"/>
<dbReference type="PIRSF" id="PIRSF000194">
    <property type="entry name" value="DHFR"/>
    <property type="match status" value="1"/>
</dbReference>
<reference evidence="11" key="1">
    <citation type="submission" date="2021-05" db="EMBL/GenBank/DDBJ databases">
        <authorList>
            <person name="Tanabe Y."/>
        </authorList>
    </citation>
    <scope>NUCLEOTIDE SEQUENCE</scope>
    <source>
        <strain evidence="11">BOTRYCO-1</strain>
    </source>
</reference>
<evidence type="ECO:0000256" key="8">
    <source>
        <dbReference type="PIRNR" id="PIRNR000194"/>
    </source>
</evidence>
<dbReference type="PANTHER" id="PTHR48069:SF3">
    <property type="entry name" value="DIHYDROFOLATE REDUCTASE"/>
    <property type="match status" value="1"/>
</dbReference>
<dbReference type="InterPro" id="IPR017925">
    <property type="entry name" value="DHFR_CS"/>
</dbReference>
<gene>
    <name evidence="11" type="ORF">PsB1_1139</name>
</gene>
<evidence type="ECO:0000256" key="5">
    <source>
        <dbReference type="ARBA" id="ARBA00022857"/>
    </source>
</evidence>
<comment type="function">
    <text evidence="7 8">Key enzyme in folate metabolism. Catalyzes an essential reaction for de novo glycine and purine synthesis, and for DNA precursor synthesis.</text>
</comment>
<keyword evidence="5 8" id="KW-0521">NADP</keyword>
<evidence type="ECO:0000256" key="1">
    <source>
        <dbReference type="ARBA" id="ARBA00004903"/>
    </source>
</evidence>
<reference evidence="11" key="2">
    <citation type="journal article" date="2023" name="ISME Commun">
        <title>Characterization of a bloom-associated alphaproteobacterial lineage, 'Candidatus Phycosocius': insights into freshwater algal-bacterial interactions.</title>
        <authorList>
            <person name="Tanabe Y."/>
            <person name="Yamaguchi H."/>
            <person name="Yoshida M."/>
            <person name="Kai A."/>
            <person name="Okazaki Y."/>
        </authorList>
    </citation>
    <scope>NUCLEOTIDE SEQUENCE</scope>
    <source>
        <strain evidence="11">BOTRYCO-1</strain>
    </source>
</reference>
<accession>A0ABQ4PVH6</accession>
<dbReference type="PANTHER" id="PTHR48069">
    <property type="entry name" value="DIHYDROFOLATE REDUCTASE"/>
    <property type="match status" value="1"/>
</dbReference>
<dbReference type="RefSeq" id="WP_284359678.1">
    <property type="nucleotide sequence ID" value="NZ_BPFZ01000005.1"/>
</dbReference>
<dbReference type="PRINTS" id="PR00070">
    <property type="entry name" value="DHFR"/>
</dbReference>
<comment type="catalytic activity">
    <reaction evidence="8">
        <text>(6S)-5,6,7,8-tetrahydrofolate + NADP(+) = 7,8-dihydrofolate + NADPH + H(+)</text>
        <dbReference type="Rhea" id="RHEA:15009"/>
        <dbReference type="ChEBI" id="CHEBI:15378"/>
        <dbReference type="ChEBI" id="CHEBI:57451"/>
        <dbReference type="ChEBI" id="CHEBI:57453"/>
        <dbReference type="ChEBI" id="CHEBI:57783"/>
        <dbReference type="ChEBI" id="CHEBI:58349"/>
        <dbReference type="EC" id="1.5.1.3"/>
    </reaction>
</comment>
<dbReference type="InterPro" id="IPR012259">
    <property type="entry name" value="DHFR"/>
</dbReference>
<dbReference type="PROSITE" id="PS51330">
    <property type="entry name" value="DHFR_2"/>
    <property type="match status" value="1"/>
</dbReference>
<evidence type="ECO:0000256" key="2">
    <source>
        <dbReference type="ARBA" id="ARBA00009539"/>
    </source>
</evidence>
<evidence type="ECO:0000259" key="10">
    <source>
        <dbReference type="PROSITE" id="PS51330"/>
    </source>
</evidence>